<evidence type="ECO:0000256" key="1">
    <source>
        <dbReference type="ARBA" id="ARBA00004797"/>
    </source>
</evidence>
<evidence type="ECO:0000256" key="6">
    <source>
        <dbReference type="ARBA" id="ARBA00022679"/>
    </source>
</evidence>
<comment type="function">
    <text evidence="9">Probable S-adenosyl-L-methionine-dependent methyltransferase that acts as a component of the wybutosine biosynthesis pathway. Wybutosine is a hyper modified guanosine with a tricyclic base found at the 3'-position adjacent to the anticodon of eukaryotic phenylalanine tRNA.</text>
</comment>
<evidence type="ECO:0000256" key="10">
    <source>
        <dbReference type="ARBA" id="ARBA00030554"/>
    </source>
</evidence>
<organism evidence="14 15">
    <name type="scientific">Mya arenaria</name>
    <name type="common">Soft-shell clam</name>
    <dbReference type="NCBI Taxonomy" id="6604"/>
    <lineage>
        <taxon>Eukaryota</taxon>
        <taxon>Metazoa</taxon>
        <taxon>Spiralia</taxon>
        <taxon>Lophotrochozoa</taxon>
        <taxon>Mollusca</taxon>
        <taxon>Bivalvia</taxon>
        <taxon>Autobranchia</taxon>
        <taxon>Heteroconchia</taxon>
        <taxon>Euheterodonta</taxon>
        <taxon>Imparidentia</taxon>
        <taxon>Neoheterodontei</taxon>
        <taxon>Myida</taxon>
        <taxon>Myoidea</taxon>
        <taxon>Myidae</taxon>
        <taxon>Mya</taxon>
    </lineage>
</organism>
<evidence type="ECO:0000256" key="11">
    <source>
        <dbReference type="ARBA" id="ARBA00049202"/>
    </source>
</evidence>
<dbReference type="EC" id="2.1.1.282" evidence="3"/>
<dbReference type="InterPro" id="IPR036602">
    <property type="entry name" value="tRNA_yW-synthesising-like_sf"/>
</dbReference>
<dbReference type="PANTHER" id="PTHR48418">
    <property type="entry name" value="TRNA WYBUTOSINE-SYNTHESIZING PROTEIN 3"/>
    <property type="match status" value="1"/>
</dbReference>
<dbReference type="SUPFAM" id="SSF111278">
    <property type="entry name" value="SSo0622-like"/>
    <property type="match status" value="1"/>
</dbReference>
<keyword evidence="7" id="KW-0949">S-adenosyl-L-methionine</keyword>
<dbReference type="EMBL" id="CP111013">
    <property type="protein sequence ID" value="WAQ96530.1"/>
    <property type="molecule type" value="Genomic_DNA"/>
</dbReference>
<keyword evidence="8" id="KW-0819">tRNA processing</keyword>
<evidence type="ECO:0000313" key="15">
    <source>
        <dbReference type="Proteomes" id="UP001164746"/>
    </source>
</evidence>
<evidence type="ECO:0000313" key="14">
    <source>
        <dbReference type="EMBL" id="WAQ96530.1"/>
    </source>
</evidence>
<evidence type="ECO:0000256" key="3">
    <source>
        <dbReference type="ARBA" id="ARBA00012750"/>
    </source>
</evidence>
<comment type="pathway">
    <text evidence="1">tRNA modification; wybutosine-tRNA(Phe) biosynthesis.</text>
</comment>
<feature type="compositionally biased region" description="Basic and acidic residues" evidence="12">
    <location>
        <begin position="164"/>
        <end position="191"/>
    </location>
</feature>
<evidence type="ECO:0000256" key="5">
    <source>
        <dbReference type="ARBA" id="ARBA00022603"/>
    </source>
</evidence>
<gene>
    <name evidence="14" type="ORF">MAR_029220</name>
</gene>
<evidence type="ECO:0000256" key="7">
    <source>
        <dbReference type="ARBA" id="ARBA00022691"/>
    </source>
</evidence>
<feature type="domain" description="tRNA wybutosine-synthesizing protein" evidence="13">
    <location>
        <begin position="8"/>
        <end position="84"/>
    </location>
</feature>
<sequence>MASTFDKQKASCLAGVDLSRKGSIDAPITDIVALINANDDFFTTSSCSGRIIIVDNDSGGSVKKKGCRWVLTSHEAVSVDEVLNAAVSSGNRNSGISVGNKGKFITAIRSTQSLEVPLTSKGRLLVDEKYLQFLVSLANSKMVDNLDRIQRFFTNLKSTLENTSKSKVEEEKAPKTKATHDYSKPRRKDADQQTDNYEDLVCCAMFDCELDT</sequence>
<protein>
    <recommendedName>
        <fullName evidence="4">tRNA wybutosine-synthesizing protein 3 homolog</fullName>
        <ecNumber evidence="3">2.1.1.282</ecNumber>
    </recommendedName>
    <alternativeName>
        <fullName evidence="10">tRNA(Phe) 7-((3-amino-3-carboxypropyl)-4-demethylwyosine(37)-N(4))-methyltransferase</fullName>
    </alternativeName>
</protein>
<evidence type="ECO:0000256" key="4">
    <source>
        <dbReference type="ARBA" id="ARBA00016536"/>
    </source>
</evidence>
<evidence type="ECO:0000259" key="13">
    <source>
        <dbReference type="Pfam" id="PF02676"/>
    </source>
</evidence>
<dbReference type="InterPro" id="IPR003827">
    <property type="entry name" value="tRNA_yW-synthesising"/>
</dbReference>
<dbReference type="Gene3D" id="3.30.1960.10">
    <property type="entry name" value="tRNA wybutosine-synthesizing-like"/>
    <property type="match status" value="2"/>
</dbReference>
<comment type="catalytic activity">
    <reaction evidence="11">
        <text>4-demethyl-7-[(3S)-3-amino-3-carboxypropyl]wyosine(37) in tRNA(Phe) + S-adenosyl-L-methionine = 7-[(3S)-3-amino-3-carboxypropyl]wyosine(37) in tRNA(Phe) + S-adenosyl-L-homocysteine + H(+)</text>
        <dbReference type="Rhea" id="RHEA:36635"/>
        <dbReference type="Rhea" id="RHEA-COMP:10378"/>
        <dbReference type="Rhea" id="RHEA-COMP:10379"/>
        <dbReference type="ChEBI" id="CHEBI:15378"/>
        <dbReference type="ChEBI" id="CHEBI:57856"/>
        <dbReference type="ChEBI" id="CHEBI:59789"/>
        <dbReference type="ChEBI" id="CHEBI:73543"/>
        <dbReference type="ChEBI" id="CHEBI:73550"/>
        <dbReference type="EC" id="2.1.1.282"/>
    </reaction>
</comment>
<feature type="region of interest" description="Disordered" evidence="12">
    <location>
        <begin position="163"/>
        <end position="193"/>
    </location>
</feature>
<reference evidence="14" key="1">
    <citation type="submission" date="2022-11" db="EMBL/GenBank/DDBJ databases">
        <title>Centuries of genome instability and evolution in soft-shell clam transmissible cancer (bioRxiv).</title>
        <authorList>
            <person name="Hart S.F.M."/>
            <person name="Yonemitsu M.A."/>
            <person name="Giersch R.M."/>
            <person name="Beal B.F."/>
            <person name="Arriagada G."/>
            <person name="Davis B.W."/>
            <person name="Ostrander E.A."/>
            <person name="Goff S.P."/>
            <person name="Metzger M.J."/>
        </authorList>
    </citation>
    <scope>NUCLEOTIDE SEQUENCE</scope>
    <source>
        <strain evidence="14">MELC-2E11</strain>
        <tissue evidence="14">Siphon/mantle</tissue>
    </source>
</reference>
<keyword evidence="5" id="KW-0489">Methyltransferase</keyword>
<evidence type="ECO:0000256" key="12">
    <source>
        <dbReference type="SAM" id="MobiDB-lite"/>
    </source>
</evidence>
<keyword evidence="6" id="KW-0808">Transferase</keyword>
<evidence type="ECO:0000256" key="2">
    <source>
        <dbReference type="ARBA" id="ARBA00008569"/>
    </source>
</evidence>
<evidence type="ECO:0000256" key="8">
    <source>
        <dbReference type="ARBA" id="ARBA00022694"/>
    </source>
</evidence>
<accession>A0ABY7DNE9</accession>
<evidence type="ECO:0000256" key="9">
    <source>
        <dbReference type="ARBA" id="ARBA00025378"/>
    </source>
</evidence>
<dbReference type="Proteomes" id="UP001164746">
    <property type="component" value="Chromosome 2"/>
</dbReference>
<dbReference type="Pfam" id="PF02676">
    <property type="entry name" value="TYW3"/>
    <property type="match status" value="1"/>
</dbReference>
<keyword evidence="15" id="KW-1185">Reference proteome</keyword>
<name>A0ABY7DNE9_MYAAR</name>
<dbReference type="PANTHER" id="PTHR48418:SF1">
    <property type="entry name" value="TRNA WYBUTOSINE-SYNTHESIZING PROTEIN 3"/>
    <property type="match status" value="1"/>
</dbReference>
<proteinExistence type="inferred from homology"/>
<comment type="similarity">
    <text evidence="2">Belongs to the TYW3 family.</text>
</comment>